<evidence type="ECO:0000259" key="9">
    <source>
        <dbReference type="Pfam" id="PF01179"/>
    </source>
</evidence>
<dbReference type="Gene3D" id="3.10.450.40">
    <property type="match status" value="1"/>
</dbReference>
<dbReference type="GO" id="GO:0009308">
    <property type="term" value="P:amine metabolic process"/>
    <property type="evidence" value="ECO:0007669"/>
    <property type="project" value="UniProtKB-UniRule"/>
</dbReference>
<evidence type="ECO:0000256" key="4">
    <source>
        <dbReference type="ARBA" id="ARBA00022772"/>
    </source>
</evidence>
<dbReference type="GO" id="GO:0048038">
    <property type="term" value="F:quinone binding"/>
    <property type="evidence" value="ECO:0007669"/>
    <property type="project" value="InterPro"/>
</dbReference>
<name>A0AAJ0CDR7_9HYPO</name>
<keyword evidence="5 8" id="KW-0560">Oxidoreductase</keyword>
<dbReference type="Pfam" id="PF01179">
    <property type="entry name" value="Cu_amine_oxid"/>
    <property type="match status" value="1"/>
</dbReference>
<evidence type="ECO:0000256" key="3">
    <source>
        <dbReference type="ARBA" id="ARBA00022723"/>
    </source>
</evidence>
<dbReference type="AlphaFoldDB" id="A0AAJ0CDR7"/>
<feature type="modified residue" description="2',4',5'-topaquinone" evidence="7">
    <location>
        <position position="314"/>
    </location>
</feature>
<keyword evidence="11" id="KW-1185">Reference proteome</keyword>
<proteinExistence type="inferred from homology"/>
<evidence type="ECO:0000256" key="1">
    <source>
        <dbReference type="ARBA" id="ARBA00001935"/>
    </source>
</evidence>
<organism evidence="10 11">
    <name type="scientific">Conoideocrella luteorostrata</name>
    <dbReference type="NCBI Taxonomy" id="1105319"/>
    <lineage>
        <taxon>Eukaryota</taxon>
        <taxon>Fungi</taxon>
        <taxon>Dikarya</taxon>
        <taxon>Ascomycota</taxon>
        <taxon>Pezizomycotina</taxon>
        <taxon>Sordariomycetes</taxon>
        <taxon>Hypocreomycetidae</taxon>
        <taxon>Hypocreales</taxon>
        <taxon>Clavicipitaceae</taxon>
        <taxon>Conoideocrella</taxon>
    </lineage>
</organism>
<dbReference type="Proteomes" id="UP001251528">
    <property type="component" value="Unassembled WGS sequence"/>
</dbReference>
<accession>A0AAJ0CDR7</accession>
<comment type="PTM">
    <text evidence="7 8">Topaquinone (TPQ) is generated by copper-dependent autoxidation of a specific tyrosyl residue.</text>
</comment>
<feature type="domain" description="Copper amine oxidase catalytic" evidence="9">
    <location>
        <begin position="234"/>
        <end position="466"/>
    </location>
</feature>
<dbReference type="GO" id="GO:0008131">
    <property type="term" value="F:primary methylamine oxidase activity"/>
    <property type="evidence" value="ECO:0007669"/>
    <property type="project" value="InterPro"/>
</dbReference>
<comment type="cofactor">
    <cofactor evidence="8">
        <name>Cu cation</name>
        <dbReference type="ChEBI" id="CHEBI:23378"/>
    </cofactor>
    <text evidence="8">Contains 1 topaquinone per subunit.</text>
</comment>
<evidence type="ECO:0000256" key="5">
    <source>
        <dbReference type="ARBA" id="ARBA00023002"/>
    </source>
</evidence>
<dbReference type="InterPro" id="IPR049948">
    <property type="entry name" value="Cu_Am_ox_TPQ-bd"/>
</dbReference>
<reference evidence="10" key="1">
    <citation type="submission" date="2023-06" db="EMBL/GenBank/DDBJ databases">
        <title>Conoideocrella luteorostrata (Hypocreales: Clavicipitaceae), a potential biocontrol fungus for elongate hemlock scale in United States Christmas tree production areas.</title>
        <authorList>
            <person name="Barrett H."/>
            <person name="Lovett B."/>
            <person name="Macias A.M."/>
            <person name="Stajich J.E."/>
            <person name="Kasson M.T."/>
        </authorList>
    </citation>
    <scope>NUCLEOTIDE SEQUENCE</scope>
    <source>
        <strain evidence="10">ARSEF 14590</strain>
    </source>
</reference>
<dbReference type="SUPFAM" id="SSF54416">
    <property type="entry name" value="Amine oxidase N-terminal region"/>
    <property type="match status" value="1"/>
</dbReference>
<dbReference type="Gene3D" id="2.70.98.20">
    <property type="entry name" value="Copper amine oxidase, catalytic domain"/>
    <property type="match status" value="1"/>
</dbReference>
<keyword evidence="6 8" id="KW-0186">Copper</keyword>
<evidence type="ECO:0000313" key="10">
    <source>
        <dbReference type="EMBL" id="KAK2591055.1"/>
    </source>
</evidence>
<comment type="similarity">
    <text evidence="2 8">Belongs to the copper/topaquinone oxidase family.</text>
</comment>
<dbReference type="InterPro" id="IPR016182">
    <property type="entry name" value="Cu_amine_oxidase_N-reg"/>
</dbReference>
<sequence length="476" mass="52732">MLRTAKAPEVGYIHHPKMRRYHVTLRFGDRGDLGFGRIRGIQQLWSERAESYSAIGTFPRKVAASVPSLRNTSSGCAAQSVEKNGPVPGSQGRVDWTEYDIINKACDIHPDSLAEVADDPGAYGTDDAHETRRLFQCYLYAVINDDSQANHYSIQPLQVLQLQGPSFSIIGRQVLWQKWTSQLGWNLREGPRASLRPVSRAAPVLQDFDERDDGAVRRPQITLPSQAGIRPRRLGVGLTSKSLELGCDCLGHIAYFDGVRITSSGDPVVMEKVVCMHKTDQGLGWKHTNWRNGMVSTIKDRQLIIQCTATIANYEYMLAFILDQCANLHIEVRATGIVSTMPIRQGVHSPWGTVVAPGVLACNHQHLFCLRVNPMLDGDCNNTIIYDDCIPVRGKPELDPAGCAYPVHTTRVDKVGSYDLDVFKNRTFKIVNDGVINSVLGKPIGCKLQAIPSQMLMMNAATFNYRPVSSSQNPFG</sequence>
<keyword evidence="4 7" id="KW-0801">TPQ</keyword>
<dbReference type="EC" id="1.4.3.-" evidence="8"/>
<evidence type="ECO:0000256" key="2">
    <source>
        <dbReference type="ARBA" id="ARBA00007983"/>
    </source>
</evidence>
<dbReference type="InterPro" id="IPR015798">
    <property type="entry name" value="Cu_amine_oxidase_C"/>
</dbReference>
<dbReference type="EMBL" id="JASWJB010000368">
    <property type="protein sequence ID" value="KAK2591055.1"/>
    <property type="molecule type" value="Genomic_DNA"/>
</dbReference>
<comment type="caution">
    <text evidence="10">The sequence shown here is derived from an EMBL/GenBank/DDBJ whole genome shotgun (WGS) entry which is preliminary data.</text>
</comment>
<evidence type="ECO:0000256" key="8">
    <source>
        <dbReference type="RuleBase" id="RU000672"/>
    </source>
</evidence>
<evidence type="ECO:0000256" key="6">
    <source>
        <dbReference type="ARBA" id="ARBA00023008"/>
    </source>
</evidence>
<dbReference type="PROSITE" id="PS01164">
    <property type="entry name" value="COPPER_AMINE_OXID_1"/>
    <property type="match status" value="1"/>
</dbReference>
<dbReference type="SUPFAM" id="SSF49998">
    <property type="entry name" value="Amine oxidase catalytic domain"/>
    <property type="match status" value="1"/>
</dbReference>
<dbReference type="GO" id="GO:0005507">
    <property type="term" value="F:copper ion binding"/>
    <property type="evidence" value="ECO:0007669"/>
    <property type="project" value="InterPro"/>
</dbReference>
<dbReference type="InterPro" id="IPR036460">
    <property type="entry name" value="Cu_amine_oxidase_C_sf"/>
</dbReference>
<protein>
    <recommendedName>
        <fullName evidence="8">Amine oxidase</fullName>
        <ecNumber evidence="8">1.4.3.-</ecNumber>
    </recommendedName>
</protein>
<keyword evidence="3 8" id="KW-0479">Metal-binding</keyword>
<dbReference type="InterPro" id="IPR000269">
    <property type="entry name" value="Cu_amine_oxidase"/>
</dbReference>
<evidence type="ECO:0000313" key="11">
    <source>
        <dbReference type="Proteomes" id="UP001251528"/>
    </source>
</evidence>
<dbReference type="PANTHER" id="PTHR10638">
    <property type="entry name" value="COPPER AMINE OXIDASE"/>
    <property type="match status" value="1"/>
</dbReference>
<evidence type="ECO:0000256" key="7">
    <source>
        <dbReference type="PIRSR" id="PIRSR600269-51"/>
    </source>
</evidence>
<comment type="cofactor">
    <cofactor evidence="1">
        <name>Cu cation</name>
        <dbReference type="ChEBI" id="CHEBI:23378"/>
    </cofactor>
</comment>
<gene>
    <name evidence="10" type="primary">AMO2</name>
    <name evidence="10" type="ORF">QQS21_011251</name>
</gene>
<dbReference type="PANTHER" id="PTHR10638:SF33">
    <property type="entry name" value="AMINE OXIDASE"/>
    <property type="match status" value="1"/>
</dbReference>